<feature type="transmembrane region" description="Helical" evidence="1">
    <location>
        <begin position="12"/>
        <end position="33"/>
    </location>
</feature>
<feature type="transmembrane region" description="Helical" evidence="1">
    <location>
        <begin position="151"/>
        <end position="172"/>
    </location>
</feature>
<dbReference type="KEGG" id="marq:MARGE09_P3690"/>
<evidence type="ECO:0000313" key="3">
    <source>
        <dbReference type="Proteomes" id="UP001320119"/>
    </source>
</evidence>
<dbReference type="Pfam" id="PF07314">
    <property type="entry name" value="Lit"/>
    <property type="match status" value="1"/>
</dbReference>
<evidence type="ECO:0008006" key="4">
    <source>
        <dbReference type="Google" id="ProtNLM"/>
    </source>
</evidence>
<dbReference type="EMBL" id="AP023086">
    <property type="protein sequence ID" value="BCD99488.1"/>
    <property type="molecule type" value="Genomic_DNA"/>
</dbReference>
<dbReference type="PROSITE" id="PS51257">
    <property type="entry name" value="PROKAR_LIPOPROTEIN"/>
    <property type="match status" value="1"/>
</dbReference>
<feature type="transmembrane region" description="Helical" evidence="1">
    <location>
        <begin position="125"/>
        <end position="142"/>
    </location>
</feature>
<dbReference type="InterPro" id="IPR010178">
    <property type="entry name" value="Lit"/>
</dbReference>
<evidence type="ECO:0000313" key="2">
    <source>
        <dbReference type="EMBL" id="BCD99488.1"/>
    </source>
</evidence>
<keyword evidence="1" id="KW-0812">Transmembrane</keyword>
<sequence>MNSLIKELLSAGTFALTSCFLAFGLSWLVLYQLDFSYGRWHDVGGIGNAIEKFGPQNYYRSGFADTTKEQREQLFQQISYSVHHDGNGLESIVYKVPGHPTQTLLTEDEVIHLNDVAHLINKVEWMLVISAVIWLLVMFYYYKARLKPPSVLYQCMALLILMALFVVVLIVVGPTKAFSQMHEWVFPPGNPWFFYYQQSLMSTMMWAPVLFGWIAAQWAVFTLVFFACIQYLSSRFLRYINQSVTKAVD</sequence>
<name>A0AAN1WKX2_9GAMM</name>
<evidence type="ECO:0000256" key="1">
    <source>
        <dbReference type="SAM" id="Phobius"/>
    </source>
</evidence>
<dbReference type="AlphaFoldDB" id="A0AAN1WKX2"/>
<feature type="transmembrane region" description="Helical" evidence="1">
    <location>
        <begin position="210"/>
        <end position="232"/>
    </location>
</feature>
<organism evidence="2 3">
    <name type="scientific">Marinagarivorans cellulosilyticus</name>
    <dbReference type="NCBI Taxonomy" id="2721545"/>
    <lineage>
        <taxon>Bacteria</taxon>
        <taxon>Pseudomonadati</taxon>
        <taxon>Pseudomonadota</taxon>
        <taxon>Gammaproteobacteria</taxon>
        <taxon>Cellvibrionales</taxon>
        <taxon>Cellvibrionaceae</taxon>
        <taxon>Marinagarivorans</taxon>
    </lineage>
</organism>
<keyword evidence="1" id="KW-1133">Transmembrane helix</keyword>
<keyword evidence="1" id="KW-0472">Membrane</keyword>
<reference evidence="2 3" key="1">
    <citation type="journal article" date="2022" name="IScience">
        <title>An ultrasensitive nanofiber-based assay for enzymatic hydrolysis and deep-sea microbial degradation of cellulose.</title>
        <authorList>
            <person name="Tsudome M."/>
            <person name="Tachioka M."/>
            <person name="Miyazaki M."/>
            <person name="Uchimura K."/>
            <person name="Tsuda M."/>
            <person name="Takaki Y."/>
            <person name="Deguchi S."/>
        </authorList>
    </citation>
    <scope>NUCLEOTIDE SEQUENCE [LARGE SCALE GENOMIC DNA]</scope>
    <source>
        <strain evidence="2 3">GE09</strain>
    </source>
</reference>
<keyword evidence="3" id="KW-1185">Reference proteome</keyword>
<dbReference type="Proteomes" id="UP001320119">
    <property type="component" value="Chromosome"/>
</dbReference>
<protein>
    <recommendedName>
        <fullName evidence="4">DUF1461 domain-containing protein</fullName>
    </recommendedName>
</protein>
<proteinExistence type="predicted"/>
<accession>A0AAN1WKX2</accession>
<gene>
    <name evidence="2" type="ORF">MARGE09_P3690</name>
</gene>
<dbReference type="RefSeq" id="WP_236984755.1">
    <property type="nucleotide sequence ID" value="NZ_AP023086.1"/>
</dbReference>